<dbReference type="OrthoDB" id="252464at2"/>
<keyword evidence="3" id="KW-1185">Reference proteome</keyword>
<gene>
    <name evidence="2" type="ORF">DFR64_0327</name>
</gene>
<protein>
    <submittedName>
        <fullName evidence="2">Pimeloyl-ACP methyl ester carboxylesterase</fullName>
    </submittedName>
</protein>
<name>A0A3E0AFM6_9CHLR</name>
<dbReference type="RefSeq" id="WP_116223648.1">
    <property type="nucleotide sequence ID" value="NZ_AP018437.1"/>
</dbReference>
<dbReference type="PANTHER" id="PTHR43798">
    <property type="entry name" value="MONOACYLGLYCEROL LIPASE"/>
    <property type="match status" value="1"/>
</dbReference>
<reference evidence="2 3" key="1">
    <citation type="submission" date="2018-08" db="EMBL/GenBank/DDBJ databases">
        <title>Genomic Encyclopedia of Type Strains, Phase IV (KMG-IV): sequencing the most valuable type-strain genomes for metagenomic binning, comparative biology and taxonomic classification.</title>
        <authorList>
            <person name="Goeker M."/>
        </authorList>
    </citation>
    <scope>NUCLEOTIDE SEQUENCE [LARGE SCALE GENOMIC DNA]</scope>
    <source>
        <strain evidence="2 3">DSM 23923</strain>
    </source>
</reference>
<dbReference type="Proteomes" id="UP000256388">
    <property type="component" value="Unassembled WGS sequence"/>
</dbReference>
<dbReference type="InterPro" id="IPR029058">
    <property type="entry name" value="AB_hydrolase_fold"/>
</dbReference>
<dbReference type="Gene3D" id="3.40.50.1820">
    <property type="entry name" value="alpha/beta hydrolase"/>
    <property type="match status" value="1"/>
</dbReference>
<dbReference type="InterPro" id="IPR000073">
    <property type="entry name" value="AB_hydrolase_1"/>
</dbReference>
<dbReference type="Pfam" id="PF00561">
    <property type="entry name" value="Abhydrolase_1"/>
    <property type="match status" value="1"/>
</dbReference>
<dbReference type="SUPFAM" id="SSF53474">
    <property type="entry name" value="alpha/beta-Hydrolases"/>
    <property type="match status" value="1"/>
</dbReference>
<dbReference type="InterPro" id="IPR050266">
    <property type="entry name" value="AB_hydrolase_sf"/>
</dbReference>
<comment type="caution">
    <text evidence="2">The sequence shown here is derived from an EMBL/GenBank/DDBJ whole genome shotgun (WGS) entry which is preliminary data.</text>
</comment>
<dbReference type="PRINTS" id="PR00111">
    <property type="entry name" value="ABHYDROLASE"/>
</dbReference>
<accession>A0A3E0AFM6</accession>
<sequence>MTTKLYVEEFGNGLPITLLHGYPLDHSIWMELVPQIEKEARLILPDLRGHGKSPALQGPYSMLEMAEDVVGMWDSLGVEKSVIGGHSMGGYVALALARYFPERLAGLTLVASRTNADAPEKRKARLESIEDVRKNGIGDAILSMPEKLSYNNSVQKFCREIILDASQVGVMGVLAAMADRPDSLDLFLGLEIPSMIIAGQNDQIVPIESLRSVAQKMKRPWLVEISNAGHMPMLEEPKEVASALLAFIQFIKENN</sequence>
<evidence type="ECO:0000259" key="1">
    <source>
        <dbReference type="Pfam" id="PF00561"/>
    </source>
</evidence>
<dbReference type="EMBL" id="QUMS01000001">
    <property type="protein sequence ID" value="REG10469.1"/>
    <property type="molecule type" value="Genomic_DNA"/>
</dbReference>
<proteinExistence type="predicted"/>
<evidence type="ECO:0000313" key="3">
    <source>
        <dbReference type="Proteomes" id="UP000256388"/>
    </source>
</evidence>
<evidence type="ECO:0000313" key="2">
    <source>
        <dbReference type="EMBL" id="REG10469.1"/>
    </source>
</evidence>
<dbReference type="AlphaFoldDB" id="A0A3E0AFM6"/>
<feature type="domain" description="AB hydrolase-1" evidence="1">
    <location>
        <begin position="15"/>
        <end position="127"/>
    </location>
</feature>
<organism evidence="2 3">
    <name type="scientific">Pelolinea submarina</name>
    <dbReference type="NCBI Taxonomy" id="913107"/>
    <lineage>
        <taxon>Bacteria</taxon>
        <taxon>Bacillati</taxon>
        <taxon>Chloroflexota</taxon>
        <taxon>Anaerolineae</taxon>
        <taxon>Anaerolineales</taxon>
        <taxon>Anaerolineaceae</taxon>
        <taxon>Pelolinea</taxon>
    </lineage>
</organism>